<dbReference type="RefSeq" id="XP_075084702.1">
    <property type="nucleotide sequence ID" value="XM_075228601.1"/>
</dbReference>
<evidence type="ECO:0000313" key="1">
    <source>
        <dbReference type="Proteomes" id="UP000790787"/>
    </source>
</evidence>
<dbReference type="Proteomes" id="UP000790787">
    <property type="component" value="Chromosome 2"/>
</dbReference>
<reference evidence="2" key="2">
    <citation type="submission" date="2025-08" db="UniProtKB">
        <authorList>
            <consortium name="RefSeq"/>
        </authorList>
    </citation>
    <scope>IDENTIFICATION</scope>
    <source>
        <tissue evidence="2">Leaf</tissue>
    </source>
</reference>
<sequence>MRAGNTDFRRTFRSMLDYHKPNVVALLETRLADHHNIMEDFEFSGIAQVPTQGNSGGMTLVWNIDEVNVDQIGGANQEIHAMVKVNNFPKVWLCSVIYASSLLEERLIIWNNLKTVANNLKRPWLVLGDFNEVTRASEKFEGLHVSINRISKFIDYLDHCKLVDLGFKGPKYT</sequence>
<keyword evidence="1" id="KW-1185">Reference proteome</keyword>
<accession>A0AC58SI90</accession>
<evidence type="ECO:0000313" key="2">
    <source>
        <dbReference type="RefSeq" id="XP_075084702.1"/>
    </source>
</evidence>
<protein>
    <submittedName>
        <fullName evidence="2">Uncharacterized protein LOC142167957</fullName>
    </submittedName>
</protein>
<proteinExistence type="predicted"/>
<name>A0AC58SI90_TOBAC</name>
<organism evidence="1 2">
    <name type="scientific">Nicotiana tabacum</name>
    <name type="common">Common tobacco</name>
    <dbReference type="NCBI Taxonomy" id="4097"/>
    <lineage>
        <taxon>Eukaryota</taxon>
        <taxon>Viridiplantae</taxon>
        <taxon>Streptophyta</taxon>
        <taxon>Embryophyta</taxon>
        <taxon>Tracheophyta</taxon>
        <taxon>Spermatophyta</taxon>
        <taxon>Magnoliopsida</taxon>
        <taxon>eudicotyledons</taxon>
        <taxon>Gunneridae</taxon>
        <taxon>Pentapetalae</taxon>
        <taxon>asterids</taxon>
        <taxon>lamiids</taxon>
        <taxon>Solanales</taxon>
        <taxon>Solanaceae</taxon>
        <taxon>Nicotianoideae</taxon>
        <taxon>Nicotianeae</taxon>
        <taxon>Nicotiana</taxon>
    </lineage>
</organism>
<reference evidence="1" key="1">
    <citation type="journal article" date="2014" name="Nat. Commun.">
        <title>The tobacco genome sequence and its comparison with those of tomato and potato.</title>
        <authorList>
            <person name="Sierro N."/>
            <person name="Battey J.N."/>
            <person name="Ouadi S."/>
            <person name="Bakaher N."/>
            <person name="Bovet L."/>
            <person name="Willig A."/>
            <person name="Goepfert S."/>
            <person name="Peitsch M.C."/>
            <person name="Ivanov N.V."/>
        </authorList>
    </citation>
    <scope>NUCLEOTIDE SEQUENCE [LARGE SCALE GENOMIC DNA]</scope>
</reference>
<gene>
    <name evidence="2" type="primary">LOC142167957</name>
</gene>